<dbReference type="UniPathway" id="UPA00378"/>
<evidence type="ECO:0000256" key="5">
    <source>
        <dbReference type="ARBA" id="ARBA00022989"/>
    </source>
</evidence>
<dbReference type="GO" id="GO:0008250">
    <property type="term" value="C:oligosaccharyltransferase complex"/>
    <property type="evidence" value="ECO:0007669"/>
    <property type="project" value="InterPro"/>
</dbReference>
<evidence type="ECO:0000256" key="6">
    <source>
        <dbReference type="ARBA" id="ARBA00023136"/>
    </source>
</evidence>
<evidence type="ECO:0000256" key="2">
    <source>
        <dbReference type="ARBA" id="ARBA00022692"/>
    </source>
</evidence>
<feature type="chain" id="PRO_5044338250" description="Ribophorin II C-terminal domain-containing protein" evidence="8">
    <location>
        <begin position="21"/>
        <end position="148"/>
    </location>
</feature>
<feature type="signal peptide" evidence="8">
    <location>
        <begin position="1"/>
        <end position="20"/>
    </location>
</feature>
<feature type="transmembrane region" description="Helical" evidence="7">
    <location>
        <begin position="115"/>
        <end position="133"/>
    </location>
</feature>
<sequence>MARSIYTWLAILSLTAVVHAAGEEDVFEWQPEIHHAFRPEERMPPAWFSQLFAIVVLTPWLILTAGWFSLGLTPFKVLSELKTGSANRAISVLAFLGSLIAVEYLFYLYWTKLNLFQTLGYLAPLSVLVYATGQRALTQVQIRRKASK</sequence>
<dbReference type="AlphaFoldDB" id="A0A8H7BVQ9"/>
<dbReference type="Proteomes" id="UP000605846">
    <property type="component" value="Unassembled WGS sequence"/>
</dbReference>
<feature type="transmembrane region" description="Helical" evidence="7">
    <location>
        <begin position="47"/>
        <end position="68"/>
    </location>
</feature>
<evidence type="ECO:0000256" key="1">
    <source>
        <dbReference type="ARBA" id="ARBA00004477"/>
    </source>
</evidence>
<dbReference type="PANTHER" id="PTHR12640:SF0">
    <property type="entry name" value="DOLICHYL-DIPHOSPHOOLIGOSACCHARIDE--PROTEIN GLYCOSYLTRANSFERASE SUBUNIT 2"/>
    <property type="match status" value="1"/>
</dbReference>
<keyword evidence="6 7" id="KW-0472">Membrane</keyword>
<proteinExistence type="predicted"/>
<evidence type="ECO:0000256" key="8">
    <source>
        <dbReference type="SAM" id="SignalP"/>
    </source>
</evidence>
<dbReference type="Pfam" id="PF25147">
    <property type="entry name" value="Ribophorin_II_C"/>
    <property type="match status" value="1"/>
</dbReference>
<protein>
    <recommendedName>
        <fullName evidence="9">Ribophorin II C-terminal domain-containing protein</fullName>
    </recommendedName>
</protein>
<dbReference type="InterPro" id="IPR056790">
    <property type="entry name" value="Ribophorin_II_C"/>
</dbReference>
<keyword evidence="4" id="KW-0256">Endoplasmic reticulum</keyword>
<comment type="caution">
    <text evidence="10">The sequence shown here is derived from an EMBL/GenBank/DDBJ whole genome shotgun (WGS) entry which is preliminary data.</text>
</comment>
<evidence type="ECO:0000256" key="4">
    <source>
        <dbReference type="ARBA" id="ARBA00022824"/>
    </source>
</evidence>
<evidence type="ECO:0000259" key="9">
    <source>
        <dbReference type="Pfam" id="PF25147"/>
    </source>
</evidence>
<keyword evidence="3 8" id="KW-0732">Signal</keyword>
<accession>A0A8H7BVQ9</accession>
<gene>
    <name evidence="10" type="ORF">EC973_009437</name>
</gene>
<organism evidence="10 11">
    <name type="scientific">Apophysomyces ossiformis</name>
    <dbReference type="NCBI Taxonomy" id="679940"/>
    <lineage>
        <taxon>Eukaryota</taxon>
        <taxon>Fungi</taxon>
        <taxon>Fungi incertae sedis</taxon>
        <taxon>Mucoromycota</taxon>
        <taxon>Mucoromycotina</taxon>
        <taxon>Mucoromycetes</taxon>
        <taxon>Mucorales</taxon>
        <taxon>Mucorineae</taxon>
        <taxon>Mucoraceae</taxon>
        <taxon>Apophysomyces</taxon>
    </lineage>
</organism>
<evidence type="ECO:0000313" key="10">
    <source>
        <dbReference type="EMBL" id="KAF7725719.1"/>
    </source>
</evidence>
<dbReference type="GO" id="GO:0006487">
    <property type="term" value="P:protein N-linked glycosylation"/>
    <property type="evidence" value="ECO:0007669"/>
    <property type="project" value="TreeGrafter"/>
</dbReference>
<comment type="subcellular location">
    <subcellularLocation>
        <location evidence="1">Endoplasmic reticulum membrane</location>
        <topology evidence="1">Multi-pass membrane protein</topology>
    </subcellularLocation>
</comment>
<evidence type="ECO:0000313" key="11">
    <source>
        <dbReference type="Proteomes" id="UP000605846"/>
    </source>
</evidence>
<dbReference type="OrthoDB" id="432292at2759"/>
<feature type="transmembrane region" description="Helical" evidence="7">
    <location>
        <begin position="89"/>
        <end position="109"/>
    </location>
</feature>
<feature type="domain" description="Ribophorin II C-terminal" evidence="9">
    <location>
        <begin position="37"/>
        <end position="144"/>
    </location>
</feature>
<name>A0A8H7BVQ9_9FUNG</name>
<evidence type="ECO:0000256" key="3">
    <source>
        <dbReference type="ARBA" id="ARBA00022729"/>
    </source>
</evidence>
<keyword evidence="2 7" id="KW-0812">Transmembrane</keyword>
<dbReference type="InterPro" id="IPR008814">
    <property type="entry name" value="Swp1"/>
</dbReference>
<dbReference type="EMBL" id="JABAYA010000091">
    <property type="protein sequence ID" value="KAF7725719.1"/>
    <property type="molecule type" value="Genomic_DNA"/>
</dbReference>
<evidence type="ECO:0000256" key="7">
    <source>
        <dbReference type="SAM" id="Phobius"/>
    </source>
</evidence>
<reference evidence="10" key="1">
    <citation type="submission" date="2020-01" db="EMBL/GenBank/DDBJ databases">
        <title>Genome Sequencing of Three Apophysomyces-Like Fungal Strains Confirms a Novel Fungal Genus in the Mucoromycota with divergent Burkholderia-like Endosymbiotic Bacteria.</title>
        <authorList>
            <person name="Stajich J.E."/>
            <person name="Macias A.M."/>
            <person name="Carter-House D."/>
            <person name="Lovett B."/>
            <person name="Kasson L.R."/>
            <person name="Berry K."/>
            <person name="Grigoriev I."/>
            <person name="Chang Y."/>
            <person name="Spatafora J."/>
            <person name="Kasson M.T."/>
        </authorList>
    </citation>
    <scope>NUCLEOTIDE SEQUENCE</scope>
    <source>
        <strain evidence="10">NRRL A-21654</strain>
    </source>
</reference>
<keyword evidence="11" id="KW-1185">Reference proteome</keyword>
<keyword evidence="5 7" id="KW-1133">Transmembrane helix</keyword>
<dbReference type="PANTHER" id="PTHR12640">
    <property type="entry name" value="RIBOPHORIN II"/>
    <property type="match status" value="1"/>
</dbReference>